<dbReference type="RefSeq" id="WP_122971019.1">
    <property type="nucleotide sequence ID" value="NZ_RHLQ01000006.1"/>
</dbReference>
<accession>A0A3M8HDS5</accession>
<organism evidence="3 4">
    <name type="scientific">Lysinibacillus halotolerans</name>
    <dbReference type="NCBI Taxonomy" id="1368476"/>
    <lineage>
        <taxon>Bacteria</taxon>
        <taxon>Bacillati</taxon>
        <taxon>Bacillota</taxon>
        <taxon>Bacilli</taxon>
        <taxon>Bacillales</taxon>
        <taxon>Bacillaceae</taxon>
        <taxon>Lysinibacillus</taxon>
    </lineage>
</organism>
<dbReference type="Proteomes" id="UP000279909">
    <property type="component" value="Unassembled WGS sequence"/>
</dbReference>
<dbReference type="GO" id="GO:0008289">
    <property type="term" value="F:lipid binding"/>
    <property type="evidence" value="ECO:0007669"/>
    <property type="project" value="UniProtKB-KW"/>
</dbReference>
<dbReference type="PANTHER" id="PTHR33434:SF3">
    <property type="entry name" value="DEGV DOMAIN-CONTAINING PROTEIN YITS"/>
    <property type="match status" value="1"/>
</dbReference>
<dbReference type="PANTHER" id="PTHR33434">
    <property type="entry name" value="DEGV DOMAIN-CONTAINING PROTEIN DR_1986-RELATED"/>
    <property type="match status" value="1"/>
</dbReference>
<reference evidence="3 4" key="1">
    <citation type="journal article" date="2014" name="Int. J. Syst. Evol. Microbiol.">
        <title>Lysinibacillus halotolerans sp. nov., isolated from saline-alkaline soil.</title>
        <authorList>
            <person name="Kong D."/>
            <person name="Wang Y."/>
            <person name="Zhao B."/>
            <person name="Li Y."/>
            <person name="Song J."/>
            <person name="Zhai Y."/>
            <person name="Zhang C."/>
            <person name="Wang H."/>
            <person name="Chen X."/>
            <person name="Zhao B."/>
            <person name="Ruan Z."/>
        </authorList>
    </citation>
    <scope>NUCLEOTIDE SEQUENCE [LARGE SCALE GENOMIC DNA]</scope>
    <source>
        <strain evidence="3 4">MCCC 1A12703</strain>
    </source>
</reference>
<evidence type="ECO:0000313" key="3">
    <source>
        <dbReference type="EMBL" id="RND00626.1"/>
    </source>
</evidence>
<dbReference type="AlphaFoldDB" id="A0A3M8HDS5"/>
<dbReference type="PROSITE" id="PS51482">
    <property type="entry name" value="DEGV"/>
    <property type="match status" value="1"/>
</dbReference>
<dbReference type="OrthoDB" id="9780660at2"/>
<evidence type="ECO:0000313" key="4">
    <source>
        <dbReference type="Proteomes" id="UP000279909"/>
    </source>
</evidence>
<dbReference type="Gene3D" id="3.30.1180.10">
    <property type="match status" value="1"/>
</dbReference>
<gene>
    <name evidence="3" type="ORF">EC501_04060</name>
</gene>
<dbReference type="Pfam" id="PF02645">
    <property type="entry name" value="DegV"/>
    <property type="match status" value="1"/>
</dbReference>
<dbReference type="InterPro" id="IPR003797">
    <property type="entry name" value="DegV"/>
</dbReference>
<comment type="function">
    <text evidence="1">May bind long-chain fatty acids, such as palmitate, and may play a role in lipid transport or fatty acid metabolism.</text>
</comment>
<evidence type="ECO:0000256" key="1">
    <source>
        <dbReference type="ARBA" id="ARBA00003238"/>
    </source>
</evidence>
<dbReference type="EMBL" id="RHLQ01000006">
    <property type="protein sequence ID" value="RND00626.1"/>
    <property type="molecule type" value="Genomic_DNA"/>
</dbReference>
<evidence type="ECO:0000256" key="2">
    <source>
        <dbReference type="ARBA" id="ARBA00023121"/>
    </source>
</evidence>
<dbReference type="InterPro" id="IPR043168">
    <property type="entry name" value="DegV_C"/>
</dbReference>
<dbReference type="NCBIfam" id="TIGR00762">
    <property type="entry name" value="DegV"/>
    <property type="match status" value="1"/>
</dbReference>
<comment type="caution">
    <text evidence="3">The sequence shown here is derived from an EMBL/GenBank/DDBJ whole genome shotgun (WGS) entry which is preliminary data.</text>
</comment>
<dbReference type="Gene3D" id="3.40.50.10440">
    <property type="entry name" value="Dihydroxyacetone kinase, domain 1"/>
    <property type="match status" value="1"/>
</dbReference>
<dbReference type="Gene3D" id="2.20.28.50">
    <property type="entry name" value="degv family protein"/>
    <property type="match status" value="1"/>
</dbReference>
<sequence>MKIFADSGCDLPKQFFTEEDVELFALRVDLNHTEYNDIIDIDPKTVYDAMRQGVTPKTSQVSPEVFLNEFEKLAKNDEEGLYIAFSSNLSGTYSTAVMIAAQVRENYPNFKLKIIDSKCASLGCGLLVKEAVKLRKEGLSLDEMTSRIAHLAEHMTHLFTVENLDYLAAGGRLSKSSAFIGGLLSIKPILHVEDGKLIPLEKIRGRKKAINRMIDLMVERGGDFSNKIVGISHGDDLEFAQEIQALIEEKLKPKAFEMTMVGAVIGAHSGPGTIAIFFTDKDYS</sequence>
<dbReference type="SUPFAM" id="SSF82549">
    <property type="entry name" value="DAK1/DegV-like"/>
    <property type="match status" value="1"/>
</dbReference>
<name>A0A3M8HDS5_9BACI</name>
<keyword evidence="4" id="KW-1185">Reference proteome</keyword>
<dbReference type="InterPro" id="IPR050270">
    <property type="entry name" value="DegV_domain_contain"/>
</dbReference>
<protein>
    <submittedName>
        <fullName evidence="3">DegV family protein</fullName>
    </submittedName>
</protein>
<keyword evidence="2" id="KW-0446">Lipid-binding</keyword>
<proteinExistence type="predicted"/>